<comment type="caution">
    <text evidence="4">The sequence shown here is derived from an EMBL/GenBank/DDBJ whole genome shotgun (WGS) entry which is preliminary data.</text>
</comment>
<dbReference type="PANTHER" id="PTHR31005:SF8">
    <property type="entry name" value="DUF4139 DOMAIN-CONTAINING PROTEIN"/>
    <property type="match status" value="1"/>
</dbReference>
<dbReference type="Pfam" id="PF13598">
    <property type="entry name" value="DUF4139"/>
    <property type="match status" value="1"/>
</dbReference>
<protein>
    <submittedName>
        <fullName evidence="4">DUF4139 domain-containing protein</fullName>
    </submittedName>
</protein>
<proteinExistence type="predicted"/>
<reference evidence="4 5" key="1">
    <citation type="submission" date="2020-08" db="EMBL/GenBank/DDBJ databases">
        <title>A Genomic Blueprint of the Chicken Gut Microbiome.</title>
        <authorList>
            <person name="Gilroy R."/>
            <person name="Ravi A."/>
            <person name="Getino M."/>
            <person name="Pursley I."/>
            <person name="Horton D.L."/>
            <person name="Alikhan N.-F."/>
            <person name="Baker D."/>
            <person name="Gharbi K."/>
            <person name="Hall N."/>
            <person name="Watson M."/>
            <person name="Adriaenssens E.M."/>
            <person name="Foster-Nyarko E."/>
            <person name="Jarju S."/>
            <person name="Secka A."/>
            <person name="Antonio M."/>
            <person name="Oren A."/>
            <person name="Chaudhuri R."/>
            <person name="La Ragione R.M."/>
            <person name="Hildebrand F."/>
            <person name="Pallen M.J."/>
        </authorList>
    </citation>
    <scope>NUCLEOTIDE SEQUENCE [LARGE SCALE GENOMIC DNA]</scope>
    <source>
        <strain evidence="4 5">Sa4CVA2</strain>
    </source>
</reference>
<organism evidence="4 5">
    <name type="scientific">Psychrobacter communis</name>
    <dbReference type="NCBI Taxonomy" id="2762238"/>
    <lineage>
        <taxon>Bacteria</taxon>
        <taxon>Pseudomonadati</taxon>
        <taxon>Pseudomonadota</taxon>
        <taxon>Gammaproteobacteria</taxon>
        <taxon>Moraxellales</taxon>
        <taxon>Moraxellaceae</taxon>
        <taxon>Psychrobacter</taxon>
    </lineage>
</organism>
<dbReference type="InterPro" id="IPR025554">
    <property type="entry name" value="DUF4140"/>
</dbReference>
<evidence type="ECO:0000313" key="5">
    <source>
        <dbReference type="Proteomes" id="UP000606724"/>
    </source>
</evidence>
<keyword evidence="5" id="KW-1185">Reference proteome</keyword>
<dbReference type="InterPro" id="IPR037291">
    <property type="entry name" value="DUF4139"/>
</dbReference>
<dbReference type="Proteomes" id="UP000606724">
    <property type="component" value="Unassembled WGS sequence"/>
</dbReference>
<dbReference type="PANTHER" id="PTHR31005">
    <property type="entry name" value="DUF4139 DOMAIN-CONTAINING PROTEIN"/>
    <property type="match status" value="1"/>
</dbReference>
<feature type="domain" description="DUF4140" evidence="3">
    <location>
        <begin position="36"/>
        <end position="135"/>
    </location>
</feature>
<evidence type="ECO:0000313" key="4">
    <source>
        <dbReference type="EMBL" id="MBD7947253.1"/>
    </source>
</evidence>
<feature type="coiled-coil region" evidence="1">
    <location>
        <begin position="146"/>
        <end position="180"/>
    </location>
</feature>
<keyword evidence="1" id="KW-0175">Coiled coil</keyword>
<gene>
    <name evidence="4" type="ORF">H9653_04340</name>
</gene>
<accession>A0ABR8RHI0</accession>
<dbReference type="NCBIfam" id="TIGR02231">
    <property type="entry name" value="mucoidy inhibitor MuiA family protein"/>
    <property type="match status" value="1"/>
</dbReference>
<feature type="domain" description="DUF4139" evidence="2">
    <location>
        <begin position="211"/>
        <end position="529"/>
    </location>
</feature>
<evidence type="ECO:0000259" key="2">
    <source>
        <dbReference type="Pfam" id="PF13598"/>
    </source>
</evidence>
<dbReference type="Pfam" id="PF13600">
    <property type="entry name" value="DUF4140"/>
    <property type="match status" value="1"/>
</dbReference>
<sequence>MQLPLPTLSLLGILASGLTLWVPINAPAALSNIENITIYQGLASVTRTLPINGSGEQTLVFSCLSPNIDADSISVQALGNVNVGEVSIETLSSEQAAQCQYGQYQGDSKVQVQKNTVADISAELEAARLTKAYLQNLTKVTQINTAGTLANNARDLETQAANINKRIIELQQREAQAKDALNQLLAGSTTSKQNSVIQVSIRTASRTPSTVKLHYQVRGASWEPTYQARLNTDSKQLNITASAIIAQRTGENWSNVPVILSSVNPNQTTTSQLPHVERLSLYEEQQQAKLARYAAPMMEMEASPVVVASARDNYGGGAEMPPLPSFTVSSQNKNGITEYRLPQRVSIPSDGRRVRTVIDEQSGTSKLWLRSTPSAETAAYWYASAPFLTPAWADGSLQLYRDDNYVGQSRYNYQNLKEQGVGFGIAPSLLVKQLTDESKQGDKGVFNRQQTKTITQAYQFTNQHNRSVRLQVLSAEPVSSDDNIKVTSAHTPAISQKDWNDHKGMVAWEFDLPSKQSQVLQSTYQISYPADKKLNTN</sequence>
<dbReference type="RefSeq" id="WP_191690728.1">
    <property type="nucleotide sequence ID" value="NZ_JACSQR010000007.1"/>
</dbReference>
<name>A0ABR8RHI0_9GAMM</name>
<dbReference type="InterPro" id="IPR011935">
    <property type="entry name" value="CHP02231"/>
</dbReference>
<evidence type="ECO:0000256" key="1">
    <source>
        <dbReference type="SAM" id="Coils"/>
    </source>
</evidence>
<evidence type="ECO:0000259" key="3">
    <source>
        <dbReference type="Pfam" id="PF13600"/>
    </source>
</evidence>
<dbReference type="EMBL" id="JACSQR010000007">
    <property type="protein sequence ID" value="MBD7947253.1"/>
    <property type="molecule type" value="Genomic_DNA"/>
</dbReference>